<keyword evidence="2" id="KW-1185">Reference proteome</keyword>
<proteinExistence type="predicted"/>
<accession>A0A1I6G8W7</accession>
<evidence type="ECO:0000313" key="2">
    <source>
        <dbReference type="Proteomes" id="UP000199658"/>
    </source>
</evidence>
<name>A0A1I6G8W7_9RHOB</name>
<dbReference type="Proteomes" id="UP000199658">
    <property type="component" value="Unassembled WGS sequence"/>
</dbReference>
<gene>
    <name evidence="1" type="ORF">SAMN04488002_1073</name>
</gene>
<organism evidence="1 2">
    <name type="scientific">Litoreibacter janthinus</name>
    <dbReference type="NCBI Taxonomy" id="670154"/>
    <lineage>
        <taxon>Bacteria</taxon>
        <taxon>Pseudomonadati</taxon>
        <taxon>Pseudomonadota</taxon>
        <taxon>Alphaproteobacteria</taxon>
        <taxon>Rhodobacterales</taxon>
        <taxon>Roseobacteraceae</taxon>
        <taxon>Litoreibacter</taxon>
    </lineage>
</organism>
<dbReference type="EMBL" id="FOYO01000001">
    <property type="protein sequence ID" value="SFR38615.1"/>
    <property type="molecule type" value="Genomic_DNA"/>
</dbReference>
<reference evidence="2" key="1">
    <citation type="submission" date="2016-10" db="EMBL/GenBank/DDBJ databases">
        <authorList>
            <person name="Varghese N."/>
            <person name="Submissions S."/>
        </authorList>
    </citation>
    <scope>NUCLEOTIDE SEQUENCE [LARGE SCALE GENOMIC DNA]</scope>
    <source>
        <strain evidence="2">DSM 26921</strain>
    </source>
</reference>
<evidence type="ECO:0000313" key="1">
    <source>
        <dbReference type="EMBL" id="SFR38615.1"/>
    </source>
</evidence>
<dbReference type="AlphaFoldDB" id="A0A1I6G8W7"/>
<sequence length="119" mass="13064">MTNMSDATLNNAIEYTLTTYCKNPIADRDRYAMFGIDSDLRITGYDMIADFYYCAAHIRQNIDALLGGPCFTGVLDDSQMARVIAAYNGTGPAAARYGQEGVDAIDGAICRSGSLYWYE</sequence>
<protein>
    <submittedName>
        <fullName evidence="1">Uncharacterized protein</fullName>
    </submittedName>
</protein>
<dbReference type="STRING" id="670154.SAMN04488002_1073"/>